<evidence type="ECO:0000313" key="1">
    <source>
        <dbReference type="EMBL" id="KYF71132.1"/>
    </source>
</evidence>
<proteinExistence type="predicted"/>
<dbReference type="EMBL" id="JEMA01000359">
    <property type="protein sequence ID" value="KYF71132.1"/>
    <property type="molecule type" value="Genomic_DNA"/>
</dbReference>
<name>A0A150QTG8_SORCE</name>
<dbReference type="AlphaFoldDB" id="A0A150QTG8"/>
<dbReference type="Proteomes" id="UP000075260">
    <property type="component" value="Unassembled WGS sequence"/>
</dbReference>
<comment type="caution">
    <text evidence="1">The sequence shown here is derived from an EMBL/GenBank/DDBJ whole genome shotgun (WGS) entry which is preliminary data.</text>
</comment>
<dbReference type="RefSeq" id="WP_061607148.1">
    <property type="nucleotide sequence ID" value="NZ_JEMA01000359.1"/>
</dbReference>
<gene>
    <name evidence="1" type="ORF">BE15_11710</name>
</gene>
<reference evidence="1 2" key="1">
    <citation type="submission" date="2014-02" db="EMBL/GenBank/DDBJ databases">
        <title>The small core and large imbalanced accessory genome model reveals a collaborative survival strategy of Sorangium cellulosum strains in nature.</title>
        <authorList>
            <person name="Han K."/>
            <person name="Peng R."/>
            <person name="Blom J."/>
            <person name="Li Y.-Z."/>
        </authorList>
    </citation>
    <scope>NUCLEOTIDE SEQUENCE [LARGE SCALE GENOMIC DNA]</scope>
    <source>
        <strain evidence="1 2">So0008-312</strain>
    </source>
</reference>
<dbReference type="OrthoDB" id="5494195at2"/>
<sequence>MTTEGPEPLCLAAAVAEALAAQHLERDAAGCLDAALALATTLHTPGQRERHRRLLERAIEQADGALAAAAQERAALRDHELAGGSERIAATRRGAHSTLARAHAARAEDALHGAGQLSLSAQRAPTREACDDGWRRAEAIVTGAEASARAAAISATELEAGSPRPRVARAARAAAHRAEAAAGAARRIIEERNHAYTFHTDNGFSFGEGWYVAAAGALAGAAIQIEPGKAGTPQAEAFLRDAGLSDHLQAYRSRPRAVKQTTEIVARAFKAEPSSAQRRLRAAFLGDVPIPASVTGWVDRRLAEARAGRSPRKKVLLWIREGSHHPHRNTTLAELLELTELVQRTGLVPVLTGDAFRGGQVPEGAVDMTLFWKDPTFRQLDMRRAQLQFFEHLRRAHGLVGQLGVTTAGMDGPALLGLPTMYLTDAPNVRMGEWVGAVPGYKEVVREGGYLERVRRGLSAWAAAS</sequence>
<evidence type="ECO:0000313" key="2">
    <source>
        <dbReference type="Proteomes" id="UP000075260"/>
    </source>
</evidence>
<accession>A0A150QTG8</accession>
<organism evidence="1 2">
    <name type="scientific">Sorangium cellulosum</name>
    <name type="common">Polyangium cellulosum</name>
    <dbReference type="NCBI Taxonomy" id="56"/>
    <lineage>
        <taxon>Bacteria</taxon>
        <taxon>Pseudomonadati</taxon>
        <taxon>Myxococcota</taxon>
        <taxon>Polyangia</taxon>
        <taxon>Polyangiales</taxon>
        <taxon>Polyangiaceae</taxon>
        <taxon>Sorangium</taxon>
    </lineage>
</organism>
<protein>
    <submittedName>
        <fullName evidence="1">Uncharacterized protein</fullName>
    </submittedName>
</protein>